<keyword evidence="2" id="KW-1185">Reference proteome</keyword>
<proteinExistence type="predicted"/>
<sequence length="42" mass="4732">MADRIQRTRIPRSHLLAIHHQALMKAIQFMVDQGNVGSVGHP</sequence>
<accession>A0ABY9G1J6</accession>
<dbReference type="RefSeq" id="WP_305390624.1">
    <property type="nucleotide sequence ID" value="NZ_CP117450.1"/>
</dbReference>
<dbReference type="Proteomes" id="UP001236748">
    <property type="component" value="Chromosome"/>
</dbReference>
<organism evidence="1 2">
    <name type="scientific">Pseudomonas lurida</name>
    <dbReference type="NCBI Taxonomy" id="244566"/>
    <lineage>
        <taxon>Bacteria</taxon>
        <taxon>Pseudomonadati</taxon>
        <taxon>Pseudomonadota</taxon>
        <taxon>Gammaproteobacteria</taxon>
        <taxon>Pseudomonadales</taxon>
        <taxon>Pseudomonadaceae</taxon>
        <taxon>Pseudomonas</taxon>
    </lineage>
</organism>
<dbReference type="EMBL" id="CP117450">
    <property type="protein sequence ID" value="WLH09467.1"/>
    <property type="molecule type" value="Genomic_DNA"/>
</dbReference>
<reference evidence="1 2" key="1">
    <citation type="submission" date="2023-02" db="EMBL/GenBank/DDBJ databases">
        <title>Evolution of Hrp T3SS in non-pathogenic Pseudomonas fluorescens.</title>
        <authorList>
            <person name="Liao K."/>
            <person name="Wei H."/>
            <person name="Gu Y."/>
        </authorList>
    </citation>
    <scope>NUCLEOTIDE SEQUENCE [LARGE SCALE GENOMIC DNA]</scope>
    <source>
        <strain evidence="1 2">FP2043</strain>
    </source>
</reference>
<protein>
    <submittedName>
        <fullName evidence="1">Uncharacterized protein</fullName>
    </submittedName>
</protein>
<gene>
    <name evidence="1" type="ORF">PSH67_12630</name>
</gene>
<evidence type="ECO:0000313" key="1">
    <source>
        <dbReference type="EMBL" id="WLH09467.1"/>
    </source>
</evidence>
<evidence type="ECO:0000313" key="2">
    <source>
        <dbReference type="Proteomes" id="UP001236748"/>
    </source>
</evidence>
<name>A0ABY9G1J6_9PSED</name>